<keyword evidence="1" id="KW-1133">Transmembrane helix</keyword>
<proteinExistence type="predicted"/>
<keyword evidence="1" id="KW-0812">Transmembrane</keyword>
<comment type="caution">
    <text evidence="2">The sequence shown here is derived from an EMBL/GenBank/DDBJ whole genome shotgun (WGS) entry which is preliminary data.</text>
</comment>
<accession>A0AAU9V9I4</accession>
<keyword evidence="1" id="KW-0472">Membrane</keyword>
<dbReference type="EMBL" id="CAKOGL010000031">
    <property type="protein sequence ID" value="CAH2108680.1"/>
    <property type="molecule type" value="Genomic_DNA"/>
</dbReference>
<reference evidence="2" key="1">
    <citation type="submission" date="2022-03" db="EMBL/GenBank/DDBJ databases">
        <authorList>
            <person name="Tunstrom K."/>
        </authorList>
    </citation>
    <scope>NUCLEOTIDE SEQUENCE</scope>
</reference>
<protein>
    <submittedName>
        <fullName evidence="2">Uncharacterized protein</fullName>
    </submittedName>
</protein>
<evidence type="ECO:0000313" key="2">
    <source>
        <dbReference type="EMBL" id="CAH2108680.1"/>
    </source>
</evidence>
<sequence length="86" mass="9827">MHQALDESMKNKIKISKPNVDITKPFTRILSKVKKINKPKVYKVPEDDWSHLEAQICSIIAWTGAIVITAVILRSLYLMYTKPEGT</sequence>
<keyword evidence="3" id="KW-1185">Reference proteome</keyword>
<feature type="transmembrane region" description="Helical" evidence="1">
    <location>
        <begin position="59"/>
        <end position="80"/>
    </location>
</feature>
<evidence type="ECO:0000256" key="1">
    <source>
        <dbReference type="SAM" id="Phobius"/>
    </source>
</evidence>
<organism evidence="2 3">
    <name type="scientific">Euphydryas editha</name>
    <name type="common">Edith's checkerspot</name>
    <dbReference type="NCBI Taxonomy" id="104508"/>
    <lineage>
        <taxon>Eukaryota</taxon>
        <taxon>Metazoa</taxon>
        <taxon>Ecdysozoa</taxon>
        <taxon>Arthropoda</taxon>
        <taxon>Hexapoda</taxon>
        <taxon>Insecta</taxon>
        <taxon>Pterygota</taxon>
        <taxon>Neoptera</taxon>
        <taxon>Endopterygota</taxon>
        <taxon>Lepidoptera</taxon>
        <taxon>Glossata</taxon>
        <taxon>Ditrysia</taxon>
        <taxon>Papilionoidea</taxon>
        <taxon>Nymphalidae</taxon>
        <taxon>Nymphalinae</taxon>
        <taxon>Euphydryas</taxon>
    </lineage>
</organism>
<name>A0AAU9V9I4_EUPED</name>
<gene>
    <name evidence="2" type="ORF">EEDITHA_LOCUS22591</name>
</gene>
<dbReference type="Proteomes" id="UP001153954">
    <property type="component" value="Unassembled WGS sequence"/>
</dbReference>
<evidence type="ECO:0000313" key="3">
    <source>
        <dbReference type="Proteomes" id="UP001153954"/>
    </source>
</evidence>
<dbReference type="AlphaFoldDB" id="A0AAU9V9I4"/>